<evidence type="ECO:0000313" key="2">
    <source>
        <dbReference type="EMBL" id="GGH85144.1"/>
    </source>
</evidence>
<protein>
    <submittedName>
        <fullName evidence="2">Uncharacterized protein</fullName>
    </submittedName>
</protein>
<evidence type="ECO:0000256" key="1">
    <source>
        <dbReference type="SAM" id="MobiDB-lite"/>
    </source>
</evidence>
<dbReference type="RefSeq" id="WP_188498186.1">
    <property type="nucleotide sequence ID" value="NZ_BMFV01000025.1"/>
</dbReference>
<name>A0A8J3EN58_9BACL</name>
<dbReference type="AlphaFoldDB" id="A0A8J3EN58"/>
<accession>A0A8J3EN58</accession>
<feature type="region of interest" description="Disordered" evidence="1">
    <location>
        <begin position="1"/>
        <end position="29"/>
    </location>
</feature>
<organism evidence="2 3">
    <name type="scientific">Pullulanibacillus pueri</name>
    <dbReference type="NCBI Taxonomy" id="1437324"/>
    <lineage>
        <taxon>Bacteria</taxon>
        <taxon>Bacillati</taxon>
        <taxon>Bacillota</taxon>
        <taxon>Bacilli</taxon>
        <taxon>Bacillales</taxon>
        <taxon>Sporolactobacillaceae</taxon>
        <taxon>Pullulanibacillus</taxon>
    </lineage>
</organism>
<comment type="caution">
    <text evidence="2">The sequence shown here is derived from an EMBL/GenBank/DDBJ whole genome shotgun (WGS) entry which is preliminary data.</text>
</comment>
<reference evidence="2" key="1">
    <citation type="journal article" date="2014" name="Int. J. Syst. Evol. Microbiol.">
        <title>Complete genome sequence of Corynebacterium casei LMG S-19264T (=DSM 44701T), isolated from a smear-ripened cheese.</title>
        <authorList>
            <consortium name="US DOE Joint Genome Institute (JGI-PGF)"/>
            <person name="Walter F."/>
            <person name="Albersmeier A."/>
            <person name="Kalinowski J."/>
            <person name="Ruckert C."/>
        </authorList>
    </citation>
    <scope>NUCLEOTIDE SEQUENCE</scope>
    <source>
        <strain evidence="2">CGMCC 1.12777</strain>
    </source>
</reference>
<dbReference type="EMBL" id="BMFV01000025">
    <property type="protein sequence ID" value="GGH85144.1"/>
    <property type="molecule type" value="Genomic_DNA"/>
</dbReference>
<feature type="compositionally biased region" description="Basic residues" evidence="1">
    <location>
        <begin position="18"/>
        <end position="29"/>
    </location>
</feature>
<evidence type="ECO:0000313" key="3">
    <source>
        <dbReference type="Proteomes" id="UP000656813"/>
    </source>
</evidence>
<proteinExistence type="predicted"/>
<keyword evidence="3" id="KW-1185">Reference proteome</keyword>
<sequence>MPRKNSKQARFDRMTQRQQHRYKKQKYFAKKHDGKNWTDRMFKNLNNTEADES</sequence>
<dbReference type="Proteomes" id="UP000656813">
    <property type="component" value="Unassembled WGS sequence"/>
</dbReference>
<reference evidence="2" key="2">
    <citation type="submission" date="2020-09" db="EMBL/GenBank/DDBJ databases">
        <authorList>
            <person name="Sun Q."/>
            <person name="Zhou Y."/>
        </authorList>
    </citation>
    <scope>NUCLEOTIDE SEQUENCE</scope>
    <source>
        <strain evidence="2">CGMCC 1.12777</strain>
    </source>
</reference>
<gene>
    <name evidence="2" type="ORF">GCM10007096_29850</name>
</gene>